<dbReference type="Gene3D" id="3.20.80.10">
    <property type="entry name" value="Regulatory factor, effector binding domain"/>
    <property type="match status" value="1"/>
</dbReference>
<evidence type="ECO:0000313" key="3">
    <source>
        <dbReference type="EMBL" id="ABZ98885.1"/>
    </source>
</evidence>
<dbReference type="RefSeq" id="WP_012389745.1">
    <property type="nucleotide sequence ID" value="NC_010602.1"/>
</dbReference>
<dbReference type="KEGG" id="lbi:LEPBI_I2809"/>
<dbReference type="PANTHER" id="PTHR15949">
    <property type="entry name" value="TESTIS-EXPRESSED PROTEIN 264"/>
    <property type="match status" value="1"/>
</dbReference>
<keyword evidence="4" id="KW-1185">Reference proteome</keyword>
<dbReference type="InterPro" id="IPR011256">
    <property type="entry name" value="Reg_factor_effector_dom_sf"/>
</dbReference>
<dbReference type="Pfam" id="PF06445">
    <property type="entry name" value="GyrI-like"/>
    <property type="match status" value="1"/>
</dbReference>
<feature type="transmembrane region" description="Helical" evidence="1">
    <location>
        <begin position="7"/>
        <end position="25"/>
    </location>
</feature>
<dbReference type="Proteomes" id="UP000001847">
    <property type="component" value="Chromosome I"/>
</dbReference>
<keyword evidence="1" id="KW-0472">Membrane</keyword>
<sequence>MKILKKIGFTFGIILVIGISFYAYMGGFKQVEVERGTFGPQTIFVHTHTGPYENLKESWEKFQNDWESIGITECNSLALYLDSPDTPPEKLRSVLGCRMDGLSESQIKSIQNKFVTFSIPKMNCLTATFPFKNVISYFFAPMKVYPKFQETLLLEPKETSVAIEVYGGSANFVEKIEFYMPIGVSRDVFFPLENLFLQK</sequence>
<dbReference type="PANTHER" id="PTHR15949:SF3">
    <property type="entry name" value="TESTIS-EXPRESSED PROTEIN 264"/>
    <property type="match status" value="1"/>
</dbReference>
<accession>B0SNB8</accession>
<dbReference type="EMBL" id="CP000786">
    <property type="protein sequence ID" value="ABZ98885.1"/>
    <property type="molecule type" value="Genomic_DNA"/>
</dbReference>
<reference evidence="3 4" key="1">
    <citation type="journal article" date="2008" name="PLoS ONE">
        <title>Genome sequence of the saprophyte Leptospira biflexa provides insights into the evolution of Leptospira and the pathogenesis of leptospirosis.</title>
        <authorList>
            <person name="Picardeau M."/>
            <person name="Bulach D.M."/>
            <person name="Bouchier C."/>
            <person name="Zuerner R.L."/>
            <person name="Zidane N."/>
            <person name="Wilson P.J."/>
            <person name="Creno S."/>
            <person name="Kuczek E.S."/>
            <person name="Bommezzadri S."/>
            <person name="Davis J.C."/>
            <person name="McGrath A."/>
            <person name="Johnson M.J."/>
            <person name="Boursaux-Eude C."/>
            <person name="Seemann T."/>
            <person name="Rouy Z."/>
            <person name="Coppel R.L."/>
            <person name="Rood J.I."/>
            <person name="Lajus A."/>
            <person name="Davies J.K."/>
            <person name="Medigue C."/>
            <person name="Adler B."/>
        </authorList>
    </citation>
    <scope>NUCLEOTIDE SEQUENCE [LARGE SCALE GENOMIC DNA]</scope>
    <source>
        <strain evidence="4">Patoc 1 / ATCC 23582 / Paris</strain>
    </source>
</reference>
<dbReference type="OrthoDB" id="328461at2"/>
<dbReference type="HOGENOM" id="CLU_1383667_0_0_12"/>
<proteinExistence type="predicted"/>
<evidence type="ECO:0000259" key="2">
    <source>
        <dbReference type="Pfam" id="PF06445"/>
    </source>
</evidence>
<feature type="domain" description="GyrI-like small molecule binding" evidence="2">
    <location>
        <begin position="37"/>
        <end position="130"/>
    </location>
</feature>
<evidence type="ECO:0000313" key="4">
    <source>
        <dbReference type="Proteomes" id="UP000001847"/>
    </source>
</evidence>
<keyword evidence="1" id="KW-0812">Transmembrane</keyword>
<gene>
    <name evidence="3" type="ordered locus">LEPBI_I2809</name>
</gene>
<keyword evidence="1" id="KW-1133">Transmembrane helix</keyword>
<dbReference type="SUPFAM" id="SSF55136">
    <property type="entry name" value="Probable bacterial effector-binding domain"/>
    <property type="match status" value="1"/>
</dbReference>
<dbReference type="InterPro" id="IPR029442">
    <property type="entry name" value="GyrI-like"/>
</dbReference>
<protein>
    <recommendedName>
        <fullName evidence="2">GyrI-like small molecule binding domain-containing protein</fullName>
    </recommendedName>
</protein>
<name>B0SNB8_LEPBP</name>
<dbReference type="AlphaFoldDB" id="B0SNB8"/>
<organism evidence="3 4">
    <name type="scientific">Leptospira biflexa serovar Patoc (strain Patoc 1 / ATCC 23582 / Paris)</name>
    <dbReference type="NCBI Taxonomy" id="456481"/>
    <lineage>
        <taxon>Bacteria</taxon>
        <taxon>Pseudomonadati</taxon>
        <taxon>Spirochaetota</taxon>
        <taxon>Spirochaetia</taxon>
        <taxon>Leptospirales</taxon>
        <taxon>Leptospiraceae</taxon>
        <taxon>Leptospira</taxon>
    </lineage>
</organism>
<dbReference type="STRING" id="456481.LEPBI_I2809"/>
<evidence type="ECO:0000256" key="1">
    <source>
        <dbReference type="SAM" id="Phobius"/>
    </source>
</evidence>
<dbReference type="BioCyc" id="LBIF456481:LEPBI_RS13795-MONOMER"/>